<dbReference type="STRING" id="300112.A0A4S2KND7"/>
<feature type="domain" description="Palmitoyltransferase DHHC" evidence="8">
    <location>
        <begin position="170"/>
        <end position="304"/>
    </location>
</feature>
<dbReference type="PANTHER" id="PTHR12246">
    <property type="entry name" value="PALMITOYLTRANSFERASE ZDHHC16"/>
    <property type="match status" value="1"/>
</dbReference>
<dbReference type="Pfam" id="PF01529">
    <property type="entry name" value="DHHC"/>
    <property type="match status" value="1"/>
</dbReference>
<evidence type="ECO:0000259" key="8">
    <source>
        <dbReference type="Pfam" id="PF01529"/>
    </source>
</evidence>
<dbReference type="InterPro" id="IPR001594">
    <property type="entry name" value="Palmitoyltrfase_DHHC"/>
</dbReference>
<protein>
    <recommendedName>
        <fullName evidence="7">Palmitoyltransferase</fullName>
        <ecNumber evidence="7">2.3.1.225</ecNumber>
    </recommendedName>
</protein>
<sequence>MDGATGASRCKRVQEVQLVTGHHVTDVLRMHGEVTCHVPPPAAGSSFKMADNEAAAIKSRGQPRIDVIRERSERRATMIIRKRVWPRTVSDLLSMAFVLTIAPLLYWFGLWVVLPGLYGDENLAYTLHFALGSFIMLNIVGNFTYTVLCDTSTGGGGRIVPVSTARAADGWRLCPACECLSPPRSWHCNVCDTCILKRDHHCVFTGCCVGYYNHRYFVMFLWYLFLGAAYAFCYGSLFIWTRIPFEFPMSIVKMVFPVAIFFFGFDSSIDQFYLLLYVVSAVGTLYTGVLCVYHFSLILRGVVGDESNKKDFRYDLGWRDNVKEVFGERWYLTWLLPYIKSQLPHDGVTWHHLCSKKD</sequence>
<keyword evidence="5 7" id="KW-0472">Membrane</keyword>
<evidence type="ECO:0000256" key="2">
    <source>
        <dbReference type="ARBA" id="ARBA00022679"/>
    </source>
</evidence>
<keyword evidence="3 7" id="KW-0812">Transmembrane</keyword>
<dbReference type="Proteomes" id="UP000310200">
    <property type="component" value="Unassembled WGS sequence"/>
</dbReference>
<dbReference type="AlphaFoldDB" id="A0A4S2KND7"/>
<evidence type="ECO:0000256" key="7">
    <source>
        <dbReference type="RuleBase" id="RU079119"/>
    </source>
</evidence>
<accession>A0A4S2KND7</accession>
<dbReference type="EC" id="2.3.1.225" evidence="7"/>
<dbReference type="InterPro" id="IPR039859">
    <property type="entry name" value="PFA4/ZDH16/20/ERF2-like"/>
</dbReference>
<name>A0A4S2KND7_9HYME</name>
<dbReference type="EMBL" id="QBLH01001850">
    <property type="protein sequence ID" value="TGZ50866.1"/>
    <property type="molecule type" value="Genomic_DNA"/>
</dbReference>
<keyword evidence="6 7" id="KW-0012">Acyltransferase</keyword>
<evidence type="ECO:0000256" key="1">
    <source>
        <dbReference type="ARBA" id="ARBA00004141"/>
    </source>
</evidence>
<evidence type="ECO:0000313" key="9">
    <source>
        <dbReference type="EMBL" id="TGZ50866.1"/>
    </source>
</evidence>
<feature type="transmembrane region" description="Helical" evidence="7">
    <location>
        <begin position="247"/>
        <end position="265"/>
    </location>
</feature>
<keyword evidence="2 7" id="KW-0808">Transferase</keyword>
<evidence type="ECO:0000256" key="6">
    <source>
        <dbReference type="ARBA" id="ARBA00023315"/>
    </source>
</evidence>
<organism evidence="9 10">
    <name type="scientific">Temnothorax longispinosus</name>
    <dbReference type="NCBI Taxonomy" id="300112"/>
    <lineage>
        <taxon>Eukaryota</taxon>
        <taxon>Metazoa</taxon>
        <taxon>Ecdysozoa</taxon>
        <taxon>Arthropoda</taxon>
        <taxon>Hexapoda</taxon>
        <taxon>Insecta</taxon>
        <taxon>Pterygota</taxon>
        <taxon>Neoptera</taxon>
        <taxon>Endopterygota</taxon>
        <taxon>Hymenoptera</taxon>
        <taxon>Apocrita</taxon>
        <taxon>Aculeata</taxon>
        <taxon>Formicoidea</taxon>
        <taxon>Formicidae</taxon>
        <taxon>Myrmicinae</taxon>
        <taxon>Temnothorax</taxon>
    </lineage>
</organism>
<feature type="transmembrane region" description="Helical" evidence="7">
    <location>
        <begin position="92"/>
        <end position="114"/>
    </location>
</feature>
<evidence type="ECO:0000256" key="3">
    <source>
        <dbReference type="ARBA" id="ARBA00022692"/>
    </source>
</evidence>
<comment type="similarity">
    <text evidence="7">Belongs to the DHHC palmitoyltransferase family.</text>
</comment>
<comment type="subcellular location">
    <subcellularLocation>
        <location evidence="1">Membrane</location>
        <topology evidence="1">Multi-pass membrane protein</topology>
    </subcellularLocation>
</comment>
<keyword evidence="10" id="KW-1185">Reference proteome</keyword>
<feature type="transmembrane region" description="Helical" evidence="7">
    <location>
        <begin position="126"/>
        <end position="148"/>
    </location>
</feature>
<reference evidence="9 10" key="1">
    <citation type="journal article" date="2019" name="Philos. Trans. R. Soc. Lond., B, Biol. Sci.">
        <title>Ant behaviour and brain gene expression of defending hosts depend on the ecological success of the intruding social parasite.</title>
        <authorList>
            <person name="Kaur R."/>
            <person name="Stoldt M."/>
            <person name="Jongepier E."/>
            <person name="Feldmeyer B."/>
            <person name="Menzel F."/>
            <person name="Bornberg-Bauer E."/>
            <person name="Foitzik S."/>
        </authorList>
    </citation>
    <scope>NUCLEOTIDE SEQUENCE [LARGE SCALE GENOMIC DNA]</scope>
    <source>
        <tissue evidence="9">Whole body</tissue>
    </source>
</reference>
<proteinExistence type="inferred from homology"/>
<feature type="transmembrane region" description="Helical" evidence="7">
    <location>
        <begin position="272"/>
        <end position="295"/>
    </location>
</feature>
<dbReference type="GO" id="GO:0019706">
    <property type="term" value="F:protein-cysteine S-palmitoyltransferase activity"/>
    <property type="evidence" value="ECO:0007669"/>
    <property type="project" value="UniProtKB-EC"/>
</dbReference>
<comment type="domain">
    <text evidence="7">The DHHC domain is required for palmitoyltransferase activity.</text>
</comment>
<feature type="transmembrane region" description="Helical" evidence="7">
    <location>
        <begin position="220"/>
        <end position="241"/>
    </location>
</feature>
<comment type="caution">
    <text evidence="9">The sequence shown here is derived from an EMBL/GenBank/DDBJ whole genome shotgun (WGS) entry which is preliminary data.</text>
</comment>
<comment type="catalytic activity">
    <reaction evidence="7">
        <text>L-cysteinyl-[protein] + hexadecanoyl-CoA = S-hexadecanoyl-L-cysteinyl-[protein] + CoA</text>
        <dbReference type="Rhea" id="RHEA:36683"/>
        <dbReference type="Rhea" id="RHEA-COMP:10131"/>
        <dbReference type="Rhea" id="RHEA-COMP:11032"/>
        <dbReference type="ChEBI" id="CHEBI:29950"/>
        <dbReference type="ChEBI" id="CHEBI:57287"/>
        <dbReference type="ChEBI" id="CHEBI:57379"/>
        <dbReference type="ChEBI" id="CHEBI:74151"/>
        <dbReference type="EC" id="2.3.1.225"/>
    </reaction>
</comment>
<evidence type="ECO:0000256" key="5">
    <source>
        <dbReference type="ARBA" id="ARBA00023136"/>
    </source>
</evidence>
<keyword evidence="4 7" id="KW-1133">Transmembrane helix</keyword>
<evidence type="ECO:0000313" key="10">
    <source>
        <dbReference type="Proteomes" id="UP000310200"/>
    </source>
</evidence>
<gene>
    <name evidence="9" type="ORF">DBV15_09290</name>
</gene>
<evidence type="ECO:0000256" key="4">
    <source>
        <dbReference type="ARBA" id="ARBA00022989"/>
    </source>
</evidence>
<dbReference type="PROSITE" id="PS50216">
    <property type="entry name" value="DHHC"/>
    <property type="match status" value="1"/>
</dbReference>
<dbReference type="GO" id="GO:0016020">
    <property type="term" value="C:membrane"/>
    <property type="evidence" value="ECO:0007669"/>
    <property type="project" value="UniProtKB-SubCell"/>
</dbReference>